<organism evidence="2">
    <name type="scientific">Ornithinibacillus sp. 4-3</name>
    <dbReference type="NCBI Taxonomy" id="3231488"/>
    <lineage>
        <taxon>Bacteria</taxon>
        <taxon>Bacillati</taxon>
        <taxon>Bacillota</taxon>
        <taxon>Bacilli</taxon>
        <taxon>Bacillales</taxon>
        <taxon>Bacillaceae</taxon>
        <taxon>Ornithinibacillus</taxon>
    </lineage>
</organism>
<proteinExistence type="predicted"/>
<dbReference type="EMBL" id="CP162599">
    <property type="protein sequence ID" value="XDK31661.1"/>
    <property type="molecule type" value="Genomic_DNA"/>
</dbReference>
<feature type="coiled-coil region" evidence="1">
    <location>
        <begin position="21"/>
        <end position="79"/>
    </location>
</feature>
<name>A0AB39HN26_9BACI</name>
<reference evidence="2" key="1">
    <citation type="submission" date="2024-07" db="EMBL/GenBank/DDBJ databases">
        <title>Halotolerant mesophilic bacterium Ornithinibacillus sp. 4-3, sp. nov., isolated from soil.</title>
        <authorList>
            <person name="Sidarenka A.V."/>
            <person name="Guliayeva D.E."/>
            <person name="Leanovich S.I."/>
            <person name="Hileuskaya K.S."/>
            <person name="Akhremchuk A.E."/>
            <person name="Sikolenko M.A."/>
            <person name="Valentovich L.N."/>
        </authorList>
    </citation>
    <scope>NUCLEOTIDE SEQUENCE</scope>
    <source>
        <strain evidence="2">4-3</strain>
    </source>
</reference>
<accession>A0AB39HN26</accession>
<evidence type="ECO:0000256" key="1">
    <source>
        <dbReference type="SAM" id="Coils"/>
    </source>
</evidence>
<keyword evidence="1" id="KW-0175">Coiled coil</keyword>
<sequence>MCIENDLLAIKKIFIDYPRLYKVKKQELVKAEQERQDLLHVLELGKLDAIKMGKITRELKQVQIRRRQIKNNLEVLEVISKFSQAFNNNTNKSKQIETVMNTVKNITERDRKYTMRVRTDLQKLVEVGE</sequence>
<dbReference type="RefSeq" id="WP_368652387.1">
    <property type="nucleotide sequence ID" value="NZ_CP162599.1"/>
</dbReference>
<dbReference type="AlphaFoldDB" id="A0AB39HN26"/>
<protein>
    <submittedName>
        <fullName evidence="2">Uncharacterized protein</fullName>
    </submittedName>
</protein>
<gene>
    <name evidence="2" type="ORF">AB4Y30_11550</name>
</gene>
<evidence type="ECO:0000313" key="2">
    <source>
        <dbReference type="EMBL" id="XDK31661.1"/>
    </source>
</evidence>